<evidence type="ECO:0000313" key="2">
    <source>
        <dbReference type="EMBL" id="KAA4624617.1"/>
    </source>
</evidence>
<dbReference type="SUPFAM" id="SSF48452">
    <property type="entry name" value="TPR-like"/>
    <property type="match status" value="1"/>
</dbReference>
<dbReference type="Gene3D" id="1.25.40.390">
    <property type="match status" value="1"/>
</dbReference>
<gene>
    <name evidence="2" type="ORF">F3B90_16820</name>
</gene>
<dbReference type="PROSITE" id="PS51257">
    <property type="entry name" value="PROKAR_LIPOPROTEIN"/>
    <property type="match status" value="1"/>
</dbReference>
<keyword evidence="1" id="KW-0732">Signal</keyword>
<protein>
    <submittedName>
        <fullName evidence="2">SusD/RagB family nutrient-binding outer membrane lipoprotein</fullName>
    </submittedName>
</protein>
<dbReference type="InterPro" id="IPR041662">
    <property type="entry name" value="SusD-like_2"/>
</dbReference>
<dbReference type="Pfam" id="PF12771">
    <property type="entry name" value="SusD-like_2"/>
    <property type="match status" value="1"/>
</dbReference>
<name>A0A7J4XVF2_BACOV</name>
<accession>A0A7J4XVF2</accession>
<comment type="caution">
    <text evidence="2">The sequence shown here is derived from an EMBL/GenBank/DDBJ whole genome shotgun (WGS) entry which is preliminary data.</text>
</comment>
<evidence type="ECO:0000256" key="1">
    <source>
        <dbReference type="SAM" id="SignalP"/>
    </source>
</evidence>
<dbReference type="RefSeq" id="WP_149963862.1">
    <property type="nucleotide sequence ID" value="NZ_WQQT01000014.1"/>
</dbReference>
<dbReference type="Proteomes" id="UP000424805">
    <property type="component" value="Unassembled WGS sequence"/>
</dbReference>
<feature type="signal peptide" evidence="1">
    <location>
        <begin position="1"/>
        <end position="22"/>
    </location>
</feature>
<dbReference type="InterPro" id="IPR024302">
    <property type="entry name" value="SusD-like"/>
</dbReference>
<sequence length="558" mass="62897">MRQSKYITIITMACALFFASCSDEYMENMNTDPSKAATIDPNAQLTTAQLQTYGDLSMMEIYRNYHYAFTQQLMGCWNTTNYGGRHTLDNNEMSRIWTSFYTQSLKNIIDAQYRTAEDAEKVNINSVLRIYRVYLMSIITDTYGDAPFSEAGLGFLEGKFNPKYDKQEDIYNAFFLELEDAVNKIDPTKDKVTGDLIYAGDVTKWQQLANSLRLRFAMRISNVNPTKAQTEFENALAANGGVITDASSDALIKYMTIAFSFGQEAYSDYRGNSLSQLLFGNDPANNPSYLCSTFFNQLYNSGDPRTFKISRCYYDGLMSATSPDNRVDITQEMIEKGIDFSPRDPGAYSWEPWPTGYDSDICAELAVNNPSVTATMAREVEPKLANNFLKSDNPGVVMTSAEVKFLMAEATVKKWNVGSVSAEDLYKQGVRAAMDFLTDNYGCTATTDAEFDAFIQDKGAFGHTDNQKLEAINTQAWILHFTNPAECWANVRRSGYPKLKSPAEYGFGQYLTGGTEIPVRLCYPVLESSYNKKSYNEAIERMGGTDNWHSLLWWDTEN</sequence>
<feature type="chain" id="PRO_5029785151" evidence="1">
    <location>
        <begin position="23"/>
        <end position="558"/>
    </location>
</feature>
<evidence type="ECO:0000313" key="3">
    <source>
        <dbReference type="Proteomes" id="UP000424805"/>
    </source>
</evidence>
<dbReference type="InterPro" id="IPR011990">
    <property type="entry name" value="TPR-like_helical_dom_sf"/>
</dbReference>
<dbReference type="EMBL" id="VWFP01000017">
    <property type="protein sequence ID" value="KAA4624617.1"/>
    <property type="molecule type" value="Genomic_DNA"/>
</dbReference>
<keyword evidence="2" id="KW-0449">Lipoprotein</keyword>
<organism evidence="2 3">
    <name type="scientific">Bacteroides ovatus</name>
    <dbReference type="NCBI Taxonomy" id="28116"/>
    <lineage>
        <taxon>Bacteria</taxon>
        <taxon>Pseudomonadati</taxon>
        <taxon>Bacteroidota</taxon>
        <taxon>Bacteroidia</taxon>
        <taxon>Bacteroidales</taxon>
        <taxon>Bacteroidaceae</taxon>
        <taxon>Bacteroides</taxon>
    </lineage>
</organism>
<dbReference type="AlphaFoldDB" id="A0A7J4XVF2"/>
<dbReference type="Pfam" id="PF12741">
    <property type="entry name" value="SusD-like"/>
    <property type="match status" value="1"/>
</dbReference>
<proteinExistence type="predicted"/>
<reference evidence="2 3" key="1">
    <citation type="journal article" date="2019" name="Nat. Med.">
        <title>A library of human gut bacterial isolates paired with longitudinal multiomics data enables mechanistic microbiome research.</title>
        <authorList>
            <person name="Poyet M."/>
            <person name="Groussin M."/>
            <person name="Gibbons S.M."/>
            <person name="Avila-Pacheco J."/>
            <person name="Jiang X."/>
            <person name="Kearney S.M."/>
            <person name="Perrotta A.R."/>
            <person name="Berdy B."/>
            <person name="Zhao S."/>
            <person name="Lieberman T.D."/>
            <person name="Swanson P.K."/>
            <person name="Smith M."/>
            <person name="Roesemann S."/>
            <person name="Alexander J.E."/>
            <person name="Rich S.A."/>
            <person name="Livny J."/>
            <person name="Vlamakis H."/>
            <person name="Clish C."/>
            <person name="Bullock K."/>
            <person name="Deik A."/>
            <person name="Scott J."/>
            <person name="Pierce K.A."/>
            <person name="Xavier R.J."/>
            <person name="Alm E.J."/>
        </authorList>
    </citation>
    <scope>NUCLEOTIDE SEQUENCE [LARGE SCALE GENOMIC DNA]</scope>
    <source>
        <strain evidence="2 3">BIOML-A15</strain>
    </source>
</reference>